<dbReference type="HOGENOM" id="CLU_602023_0_0_1"/>
<name>I7MIS5_TETTS</name>
<feature type="region of interest" description="Disordered" evidence="1">
    <location>
        <begin position="383"/>
        <end position="455"/>
    </location>
</feature>
<keyword evidence="3" id="KW-1185">Reference proteome</keyword>
<dbReference type="RefSeq" id="XP_001014460.2">
    <property type="nucleotide sequence ID" value="XM_001014460.3"/>
</dbReference>
<reference evidence="3" key="1">
    <citation type="journal article" date="2006" name="PLoS Biol.">
        <title>Macronuclear genome sequence of the ciliate Tetrahymena thermophila, a model eukaryote.</title>
        <authorList>
            <person name="Eisen J.A."/>
            <person name="Coyne R.S."/>
            <person name="Wu M."/>
            <person name="Wu D."/>
            <person name="Thiagarajan M."/>
            <person name="Wortman J.R."/>
            <person name="Badger J.H."/>
            <person name="Ren Q."/>
            <person name="Amedeo P."/>
            <person name="Jones K.M."/>
            <person name="Tallon L.J."/>
            <person name="Delcher A.L."/>
            <person name="Salzberg S.L."/>
            <person name="Silva J.C."/>
            <person name="Haas B.J."/>
            <person name="Majoros W.H."/>
            <person name="Farzad M."/>
            <person name="Carlton J.M."/>
            <person name="Smith R.K. Jr."/>
            <person name="Garg J."/>
            <person name="Pearlman R.E."/>
            <person name="Karrer K.M."/>
            <person name="Sun L."/>
            <person name="Manning G."/>
            <person name="Elde N.C."/>
            <person name="Turkewitz A.P."/>
            <person name="Asai D.J."/>
            <person name="Wilkes D.E."/>
            <person name="Wang Y."/>
            <person name="Cai H."/>
            <person name="Collins K."/>
            <person name="Stewart B.A."/>
            <person name="Lee S.R."/>
            <person name="Wilamowska K."/>
            <person name="Weinberg Z."/>
            <person name="Ruzzo W.L."/>
            <person name="Wloga D."/>
            <person name="Gaertig J."/>
            <person name="Frankel J."/>
            <person name="Tsao C.-C."/>
            <person name="Gorovsky M.A."/>
            <person name="Keeling P.J."/>
            <person name="Waller R.F."/>
            <person name="Patron N.J."/>
            <person name="Cherry J.M."/>
            <person name="Stover N.A."/>
            <person name="Krieger C.J."/>
            <person name="del Toro C."/>
            <person name="Ryder H.F."/>
            <person name="Williamson S.C."/>
            <person name="Barbeau R.A."/>
            <person name="Hamilton E.P."/>
            <person name="Orias E."/>
        </authorList>
    </citation>
    <scope>NUCLEOTIDE SEQUENCE [LARGE SCALE GENOMIC DNA]</scope>
    <source>
        <strain evidence="3">SB210</strain>
    </source>
</reference>
<evidence type="ECO:0000313" key="2">
    <source>
        <dbReference type="EMBL" id="EAR94215.2"/>
    </source>
</evidence>
<organism evidence="2 3">
    <name type="scientific">Tetrahymena thermophila (strain SB210)</name>
    <dbReference type="NCBI Taxonomy" id="312017"/>
    <lineage>
        <taxon>Eukaryota</taxon>
        <taxon>Sar</taxon>
        <taxon>Alveolata</taxon>
        <taxon>Ciliophora</taxon>
        <taxon>Intramacronucleata</taxon>
        <taxon>Oligohymenophorea</taxon>
        <taxon>Hymenostomatida</taxon>
        <taxon>Tetrahymenina</taxon>
        <taxon>Tetrahymenidae</taxon>
        <taxon>Tetrahymena</taxon>
    </lineage>
</organism>
<protein>
    <submittedName>
        <fullName evidence="2">Uncharacterized protein</fullName>
    </submittedName>
</protein>
<dbReference type="InParanoid" id="I7MIS5"/>
<dbReference type="KEGG" id="tet:TTHERM_00522820"/>
<sequence>MDKDSTFSSEKSLIDNVQVKIDEFKKQQGHLDRYHEKYRLAKKLIKEWGNLLKKTKQGAQKIVETQLKNMDICYEDEESINGINQILNLVKDMINIFSAKIGLYENELLKQHLILKEQGSKLYQINKQVKDSYKTEKEFYDQITKKFQDQQCKIVKNSFIKFRMTETFQEQNSKNDKSVSNGSTSLLQTNQSYMNTTANSFNLVLEMFKCEIEKQMIMSCNKCIQSILSITNVMKPFEFESLKSQIPNFIIERNKMQLEVIDEFLKRSRASKEINSKMISQNQLTHSFCYQNFKEFSQQFQSTSFQKKQKESRFYNHDQAIANKSPFSLYETNFNPFSQNADIEQSNVEKISVLQNMQINKLKEKNELQISEKQSLAQSEIKYNQTPQKQNLNTSKESKQKFNQASNQQSNSPYCKEFQFTVHQSDRQNDSSKDQKTNLKRQQENKQNSELHKQE</sequence>
<evidence type="ECO:0000256" key="1">
    <source>
        <dbReference type="SAM" id="MobiDB-lite"/>
    </source>
</evidence>
<dbReference type="EMBL" id="GG662717">
    <property type="protein sequence ID" value="EAR94215.2"/>
    <property type="molecule type" value="Genomic_DNA"/>
</dbReference>
<dbReference type="Proteomes" id="UP000009168">
    <property type="component" value="Unassembled WGS sequence"/>
</dbReference>
<proteinExistence type="predicted"/>
<evidence type="ECO:0000313" key="3">
    <source>
        <dbReference type="Proteomes" id="UP000009168"/>
    </source>
</evidence>
<feature type="compositionally biased region" description="Polar residues" evidence="1">
    <location>
        <begin position="383"/>
        <end position="413"/>
    </location>
</feature>
<gene>
    <name evidence="2" type="ORF">TTHERM_00522820</name>
</gene>
<feature type="compositionally biased region" description="Basic and acidic residues" evidence="1">
    <location>
        <begin position="424"/>
        <end position="455"/>
    </location>
</feature>
<dbReference type="GeneID" id="7826906"/>
<dbReference type="AlphaFoldDB" id="I7MIS5"/>
<accession>I7MIS5</accession>